<organism evidence="3">
    <name type="scientific">freshwater metagenome</name>
    <dbReference type="NCBI Taxonomy" id="449393"/>
    <lineage>
        <taxon>unclassified sequences</taxon>
        <taxon>metagenomes</taxon>
        <taxon>ecological metagenomes</taxon>
    </lineage>
</organism>
<accession>A0A6J6D2A3</accession>
<dbReference type="InterPro" id="IPR029001">
    <property type="entry name" value="ITPase-like_fam"/>
</dbReference>
<name>A0A6J6D2A3_9ZZZZ</name>
<gene>
    <name evidence="3" type="ORF">UFOPK1506_00804</name>
</gene>
<evidence type="ECO:0000313" key="3">
    <source>
        <dbReference type="EMBL" id="CAB4556739.1"/>
    </source>
</evidence>
<evidence type="ECO:0000256" key="2">
    <source>
        <dbReference type="ARBA" id="ARBA00022801"/>
    </source>
</evidence>
<evidence type="ECO:0000256" key="1">
    <source>
        <dbReference type="ARBA" id="ARBA00001968"/>
    </source>
</evidence>
<reference evidence="3" key="1">
    <citation type="submission" date="2020-05" db="EMBL/GenBank/DDBJ databases">
        <authorList>
            <person name="Chiriac C."/>
            <person name="Salcher M."/>
            <person name="Ghai R."/>
            <person name="Kavagutti S V."/>
        </authorList>
    </citation>
    <scope>NUCLEOTIDE SEQUENCE</scope>
</reference>
<dbReference type="InterPro" id="IPR003697">
    <property type="entry name" value="Maf-like"/>
</dbReference>
<dbReference type="PANTHER" id="PTHR43213">
    <property type="entry name" value="BIFUNCTIONAL DTTP/UTP PYROPHOSPHATASE/METHYLTRANSFERASE PROTEIN-RELATED"/>
    <property type="match status" value="1"/>
</dbReference>
<comment type="cofactor">
    <cofactor evidence="1">
        <name>a divalent metal cation</name>
        <dbReference type="ChEBI" id="CHEBI:60240"/>
    </cofactor>
</comment>
<dbReference type="PANTHER" id="PTHR43213:SF5">
    <property type="entry name" value="BIFUNCTIONAL DTTP_UTP PYROPHOSPHATASE_METHYLTRANSFERASE PROTEIN-RELATED"/>
    <property type="match status" value="1"/>
</dbReference>
<sequence length="199" mass="21226">MKIILASASTTRTKLLTEAKIPHDVEVSGVDEESETFAQLIPAKMVLALSAAKAAAVAQTHVGEELLVIGADSTLEFQGVSMAKPQTAEIAISWWRNYVGKSGLLHTGQTVIDVARNRTVSALSTTEITFAQVDDEEIRSYIATQEPLQLAGGASLDGIGAPYISHVSGDPTGVLGLSMNDLRILFEELGHPWRSLRAS</sequence>
<dbReference type="SUPFAM" id="SSF52972">
    <property type="entry name" value="ITPase-like"/>
    <property type="match status" value="1"/>
</dbReference>
<dbReference type="Pfam" id="PF02545">
    <property type="entry name" value="Maf"/>
    <property type="match status" value="1"/>
</dbReference>
<protein>
    <submittedName>
        <fullName evidence="3">Unannotated protein</fullName>
    </submittedName>
</protein>
<dbReference type="EMBL" id="CAEZSV010000147">
    <property type="protein sequence ID" value="CAB4556739.1"/>
    <property type="molecule type" value="Genomic_DNA"/>
</dbReference>
<dbReference type="AlphaFoldDB" id="A0A6J6D2A3"/>
<proteinExistence type="inferred from homology"/>
<dbReference type="Gene3D" id="3.90.950.10">
    <property type="match status" value="1"/>
</dbReference>
<dbReference type="NCBIfam" id="TIGR00172">
    <property type="entry name" value="maf"/>
    <property type="match status" value="1"/>
</dbReference>
<dbReference type="HAMAP" id="MF_00528">
    <property type="entry name" value="Maf"/>
    <property type="match status" value="1"/>
</dbReference>
<dbReference type="GO" id="GO:0047429">
    <property type="term" value="F:nucleoside triphosphate diphosphatase activity"/>
    <property type="evidence" value="ECO:0007669"/>
    <property type="project" value="InterPro"/>
</dbReference>
<keyword evidence="2" id="KW-0378">Hydrolase</keyword>
<dbReference type="PIRSF" id="PIRSF006305">
    <property type="entry name" value="Maf"/>
    <property type="match status" value="1"/>
</dbReference>